<dbReference type="InterPro" id="IPR055184">
    <property type="entry name" value="COMMD8_HN"/>
</dbReference>
<dbReference type="PROSITE" id="PS51269">
    <property type="entry name" value="COMM"/>
    <property type="match status" value="1"/>
</dbReference>
<name>A0AAV7Y5A3_9EUKA</name>
<dbReference type="PANTHER" id="PTHR16231">
    <property type="entry name" value="COMM DOMAIN-CONTAINING PROTEIN 4-8 FAMILY MEMBER"/>
    <property type="match status" value="1"/>
</dbReference>
<protein>
    <submittedName>
        <fullName evidence="2">Comm domain-containing protein</fullName>
    </submittedName>
</protein>
<dbReference type="PANTHER" id="PTHR16231:SF0">
    <property type="entry name" value="COMM DOMAIN-CONTAINING PROTEIN 8"/>
    <property type="match status" value="1"/>
</dbReference>
<dbReference type="InterPro" id="IPR047155">
    <property type="entry name" value="COMMD4/6/7/8"/>
</dbReference>
<feature type="domain" description="COMM" evidence="1">
    <location>
        <begin position="126"/>
        <end position="194"/>
    </location>
</feature>
<accession>A0AAV7Y5A3</accession>
<gene>
    <name evidence="2" type="ORF">M0812_27438</name>
</gene>
<organism evidence="2 3">
    <name type="scientific">Anaeramoeba flamelloides</name>
    <dbReference type="NCBI Taxonomy" id="1746091"/>
    <lineage>
        <taxon>Eukaryota</taxon>
        <taxon>Metamonada</taxon>
        <taxon>Anaeramoebidae</taxon>
        <taxon>Anaeramoeba</taxon>
    </lineage>
</organism>
<dbReference type="EMBL" id="JANTQA010000070">
    <property type="protein sequence ID" value="KAJ3425008.1"/>
    <property type="molecule type" value="Genomic_DNA"/>
</dbReference>
<evidence type="ECO:0000259" key="1">
    <source>
        <dbReference type="PROSITE" id="PS51269"/>
    </source>
</evidence>
<dbReference type="InterPro" id="IPR017920">
    <property type="entry name" value="COMM"/>
</dbReference>
<evidence type="ECO:0000313" key="2">
    <source>
        <dbReference type="EMBL" id="KAJ3425008.1"/>
    </source>
</evidence>
<comment type="caution">
    <text evidence="2">The sequence shown here is derived from an EMBL/GenBank/DDBJ whole genome shotgun (WGS) entry which is preliminary data.</text>
</comment>
<reference evidence="2" key="1">
    <citation type="submission" date="2022-08" db="EMBL/GenBank/DDBJ databases">
        <title>Novel sulphate-reducing endosymbionts in the free-living metamonad Anaeramoeba.</title>
        <authorList>
            <person name="Jerlstrom-Hultqvist J."/>
            <person name="Cepicka I."/>
            <person name="Gallot-Lavallee L."/>
            <person name="Salas-Leiva D."/>
            <person name="Curtis B.A."/>
            <person name="Zahonova K."/>
            <person name="Pipaliya S."/>
            <person name="Dacks J."/>
            <person name="Roger A.J."/>
        </authorList>
    </citation>
    <scope>NUCLEOTIDE SEQUENCE</scope>
    <source>
        <strain evidence="2">Busselton2</strain>
    </source>
</reference>
<sequence length="195" mass="22408">MSYHSVKNPKDEKLLTEHLKRISEVKTEDPQKFLHHVIDQICEKKISFTDIYGFQTSQLSDIVAAFAKLSKGYIGKGLSDEQLLNDLELASVPKGLAKIIYKVLSARKAEIEKVLKLNSVKIGKLWLKDFDWRINHVVSSSELSEINEPIFSLFLYLVDPNNQEKEVVLEMAKKELEEFIDSLTKSKQVLQNLQF</sequence>
<dbReference type="AlphaFoldDB" id="A0AAV7Y5A3"/>
<dbReference type="Proteomes" id="UP001146793">
    <property type="component" value="Unassembled WGS sequence"/>
</dbReference>
<dbReference type="Pfam" id="PF22838">
    <property type="entry name" value="COMMD8_HN"/>
    <property type="match status" value="1"/>
</dbReference>
<evidence type="ECO:0000313" key="3">
    <source>
        <dbReference type="Proteomes" id="UP001146793"/>
    </source>
</evidence>
<dbReference type="Pfam" id="PF07258">
    <property type="entry name" value="COMM_domain"/>
    <property type="match status" value="1"/>
</dbReference>
<proteinExistence type="predicted"/>